<sequence length="477" mass="54279">MPRYLDTLLTVQLTRLCTIPSVFLQTMMATCLYVSKCTLLQIHLGRQVCSRFLVASKLLHGNQLHTHSLNCHRISTSARVRWWCSAVCAVTPRSGLLCLVGQYRHGVFLLPTRTLVSGLQLPPLPSTEELMKKHGCLRRVFKSRIKNKYILDPALAAVVVDHLGDLSENKRWIFELNPGPGVMTRELLAAGASRILIVENDRVFLPYSMALAKHVGERLHVKYADFFRIDPLGDGVVKQPAISSVELFNKVQPAHWKEEAVVRVVGMLSQEKEKTHLRHMCYRVLERSSLFEYGRMELNLFITEKVYNMITAPPGVDLVVYESTSILCQACFDIQLLLKEPNSRFLPVQVKGKTSYKHKANADRFVNDHMCLVRLTPKATLFDQGLTPQNGSQFIFLVRQLMAKPRAKLTDRMEIWVPGSLNILSDLGLRPDMRAGDLSPTQFMKLFLLLLKSGSFHNTWWEEEAYEQIHSINNRAA</sequence>
<dbReference type="AlphaFoldDB" id="A0A8J9ZRW4"/>
<dbReference type="PROSITE" id="PS51689">
    <property type="entry name" value="SAM_RNA_A_N6_MT"/>
    <property type="match status" value="1"/>
</dbReference>
<dbReference type="Gene3D" id="3.40.50.150">
    <property type="entry name" value="Vaccinia Virus protein VP39"/>
    <property type="match status" value="1"/>
</dbReference>
<dbReference type="EC" id="2.1.1.-" evidence="12"/>
<keyword evidence="7" id="KW-0809">Transit peptide</keyword>
<proteinExistence type="inferred from homology"/>
<dbReference type="OrthoDB" id="9895503at2759"/>
<evidence type="ECO:0000256" key="3">
    <source>
        <dbReference type="ARBA" id="ARBA00022603"/>
    </source>
</evidence>
<keyword evidence="2 12" id="KW-0698">rRNA processing</keyword>
<evidence type="ECO:0000313" key="13">
    <source>
        <dbReference type="EMBL" id="CAH1262308.1"/>
    </source>
</evidence>
<keyword evidence="4 11" id="KW-0808">Transferase</keyword>
<evidence type="ECO:0000256" key="2">
    <source>
        <dbReference type="ARBA" id="ARBA00022552"/>
    </source>
</evidence>
<dbReference type="InterPro" id="IPR001737">
    <property type="entry name" value="KsgA/Erm"/>
</dbReference>
<comment type="similarity">
    <text evidence="11 12">Belongs to the class I-like SAM-binding methyltransferase superfamily. rRNA adenine N(6)-methyltransferase family.</text>
</comment>
<keyword evidence="9" id="KW-0496">Mitochondrion</keyword>
<dbReference type="PANTHER" id="PTHR11727">
    <property type="entry name" value="DIMETHYLADENOSINE TRANSFERASE"/>
    <property type="match status" value="1"/>
</dbReference>
<evidence type="ECO:0000256" key="11">
    <source>
        <dbReference type="PROSITE-ProRule" id="PRU01026"/>
    </source>
</evidence>
<protein>
    <recommendedName>
        <fullName evidence="12">rRNA adenine N(6)-methyltransferase</fullName>
        <ecNumber evidence="12">2.1.1.-</ecNumber>
    </recommendedName>
</protein>
<evidence type="ECO:0000256" key="10">
    <source>
        <dbReference type="ARBA" id="ARBA00023163"/>
    </source>
</evidence>
<dbReference type="GO" id="GO:0005759">
    <property type="term" value="C:mitochondrial matrix"/>
    <property type="evidence" value="ECO:0007669"/>
    <property type="project" value="TreeGrafter"/>
</dbReference>
<dbReference type="InterPro" id="IPR029063">
    <property type="entry name" value="SAM-dependent_MTases_sf"/>
</dbReference>
<dbReference type="GO" id="GO:0034246">
    <property type="term" value="F:mitochondrial transcription factor activity"/>
    <property type="evidence" value="ECO:0007669"/>
    <property type="project" value="TreeGrafter"/>
</dbReference>
<dbReference type="EMBL" id="OV696689">
    <property type="protein sequence ID" value="CAH1262308.1"/>
    <property type="molecule type" value="Genomic_DNA"/>
</dbReference>
<keyword evidence="14" id="KW-1185">Reference proteome</keyword>
<keyword evidence="8" id="KW-0805">Transcription regulation</keyword>
<feature type="binding site" evidence="11">
    <location>
        <position position="225"/>
    </location>
    <ligand>
        <name>S-adenosyl-L-methionine</name>
        <dbReference type="ChEBI" id="CHEBI:59789"/>
    </ligand>
</feature>
<dbReference type="GO" id="GO:0003723">
    <property type="term" value="F:RNA binding"/>
    <property type="evidence" value="ECO:0007669"/>
    <property type="project" value="UniProtKB-UniRule"/>
</dbReference>
<name>A0A8J9ZRW4_BRALA</name>
<keyword evidence="6 11" id="KW-0694">RNA-binding</keyword>
<feature type="binding site" evidence="11">
    <location>
        <position position="150"/>
    </location>
    <ligand>
        <name>S-adenosyl-L-methionine</name>
        <dbReference type="ChEBI" id="CHEBI:59789"/>
    </ligand>
</feature>
<dbReference type="GO" id="GO:0000179">
    <property type="term" value="F:rRNA (adenine-N6,N6-)-dimethyltransferase activity"/>
    <property type="evidence" value="ECO:0007669"/>
    <property type="project" value="UniProtKB-UniRule"/>
</dbReference>
<gene>
    <name evidence="13" type="primary">TFB2M</name>
    <name evidence="13" type="ORF">BLAG_LOCUS17426</name>
</gene>
<evidence type="ECO:0000256" key="5">
    <source>
        <dbReference type="ARBA" id="ARBA00022691"/>
    </source>
</evidence>
<dbReference type="PANTHER" id="PTHR11727:SF13">
    <property type="entry name" value="DIMETHYLADENOSINE TRANSFERASE 2, MITOCHONDRIAL"/>
    <property type="match status" value="1"/>
</dbReference>
<comment type="subcellular location">
    <subcellularLocation>
        <location evidence="1">Mitochondrion</location>
    </subcellularLocation>
</comment>
<organism evidence="13 14">
    <name type="scientific">Branchiostoma lanceolatum</name>
    <name type="common">Common lancelet</name>
    <name type="synonym">Amphioxus lanceolatum</name>
    <dbReference type="NCBI Taxonomy" id="7740"/>
    <lineage>
        <taxon>Eukaryota</taxon>
        <taxon>Metazoa</taxon>
        <taxon>Chordata</taxon>
        <taxon>Cephalochordata</taxon>
        <taxon>Leptocardii</taxon>
        <taxon>Amphioxiformes</taxon>
        <taxon>Branchiostomatidae</taxon>
        <taxon>Branchiostoma</taxon>
    </lineage>
</organism>
<evidence type="ECO:0000256" key="7">
    <source>
        <dbReference type="ARBA" id="ARBA00022946"/>
    </source>
</evidence>
<evidence type="ECO:0000256" key="6">
    <source>
        <dbReference type="ARBA" id="ARBA00022884"/>
    </source>
</evidence>
<evidence type="ECO:0000256" key="9">
    <source>
        <dbReference type="ARBA" id="ARBA00023128"/>
    </source>
</evidence>
<dbReference type="SUPFAM" id="SSF53335">
    <property type="entry name" value="S-adenosyl-L-methionine-dependent methyltransferases"/>
    <property type="match status" value="1"/>
</dbReference>
<reference evidence="13" key="1">
    <citation type="submission" date="2022-01" db="EMBL/GenBank/DDBJ databases">
        <authorList>
            <person name="Braso-Vives M."/>
        </authorList>
    </citation>
    <scope>NUCLEOTIDE SEQUENCE</scope>
</reference>
<accession>A0A8J9ZRW4</accession>
<keyword evidence="10" id="KW-0804">Transcription</keyword>
<evidence type="ECO:0000256" key="12">
    <source>
        <dbReference type="RuleBase" id="RU362106"/>
    </source>
</evidence>
<dbReference type="Proteomes" id="UP000838412">
    <property type="component" value="Chromosome 4"/>
</dbReference>
<evidence type="ECO:0000256" key="8">
    <source>
        <dbReference type="ARBA" id="ARBA00023015"/>
    </source>
</evidence>
<feature type="binding site" evidence="11">
    <location>
        <position position="148"/>
    </location>
    <ligand>
        <name>S-adenosyl-L-methionine</name>
        <dbReference type="ChEBI" id="CHEBI:59789"/>
    </ligand>
</feature>
<evidence type="ECO:0000256" key="4">
    <source>
        <dbReference type="ARBA" id="ARBA00022679"/>
    </source>
</evidence>
<keyword evidence="3 11" id="KW-0489">Methyltransferase</keyword>
<dbReference type="Pfam" id="PF00398">
    <property type="entry name" value="RrnaAD"/>
    <property type="match status" value="1"/>
</dbReference>
<keyword evidence="5 11" id="KW-0949">S-adenosyl-L-methionine</keyword>
<dbReference type="GO" id="GO:0006391">
    <property type="term" value="P:transcription initiation at mitochondrial promoter"/>
    <property type="evidence" value="ECO:0007669"/>
    <property type="project" value="TreeGrafter"/>
</dbReference>
<comment type="caution">
    <text evidence="11">Lacks conserved residue(s) required for the propagation of feature annotation.</text>
</comment>
<evidence type="ECO:0000256" key="1">
    <source>
        <dbReference type="ARBA" id="ARBA00004173"/>
    </source>
</evidence>
<feature type="binding site" evidence="11">
    <location>
        <position position="199"/>
    </location>
    <ligand>
        <name>S-adenosyl-L-methionine</name>
        <dbReference type="ChEBI" id="CHEBI:59789"/>
    </ligand>
</feature>
<evidence type="ECO:0000313" key="14">
    <source>
        <dbReference type="Proteomes" id="UP000838412"/>
    </source>
</evidence>